<dbReference type="Proteomes" id="UP000268016">
    <property type="component" value="Unassembled WGS sequence"/>
</dbReference>
<dbReference type="OrthoDB" id="9810895at2"/>
<dbReference type="AlphaFoldDB" id="A0A3N2QTR4"/>
<comment type="caution">
    <text evidence="2">The sequence shown here is derived from an EMBL/GenBank/DDBJ whole genome shotgun (WGS) entry which is preliminary data.</text>
</comment>
<protein>
    <submittedName>
        <fullName evidence="2">Uncharacterized protein</fullName>
    </submittedName>
</protein>
<feature type="chain" id="PRO_5018095799" evidence="1">
    <location>
        <begin position="20"/>
        <end position="101"/>
    </location>
</feature>
<accession>A0A3N2QTR4</accession>
<evidence type="ECO:0000256" key="1">
    <source>
        <dbReference type="SAM" id="SignalP"/>
    </source>
</evidence>
<gene>
    <name evidence="2" type="ORF">EAT49_16605</name>
</gene>
<feature type="signal peptide" evidence="1">
    <location>
        <begin position="1"/>
        <end position="19"/>
    </location>
</feature>
<keyword evidence="3" id="KW-1185">Reference proteome</keyword>
<proteinExistence type="predicted"/>
<keyword evidence="1" id="KW-0732">Signal</keyword>
<evidence type="ECO:0000313" key="2">
    <source>
        <dbReference type="EMBL" id="ROT98560.1"/>
    </source>
</evidence>
<organism evidence="2 3">
    <name type="scientific">Histidinibacterium lentulum</name>
    <dbReference type="NCBI Taxonomy" id="2480588"/>
    <lineage>
        <taxon>Bacteria</taxon>
        <taxon>Pseudomonadati</taxon>
        <taxon>Pseudomonadota</taxon>
        <taxon>Alphaproteobacteria</taxon>
        <taxon>Rhodobacterales</taxon>
        <taxon>Paracoccaceae</taxon>
        <taxon>Histidinibacterium</taxon>
    </lineage>
</organism>
<dbReference type="EMBL" id="RDRB01000009">
    <property type="protein sequence ID" value="ROT98560.1"/>
    <property type="molecule type" value="Genomic_DNA"/>
</dbReference>
<sequence>MMRVLPVLAVLLLPCAAPASPIAEILCEETSVLTSRLGPRYGTEPHAVALRGPQEAMEVWRAESGDWALVARYATGTSCLLAMGESWEDRGTLGAEGSERG</sequence>
<name>A0A3N2QTR4_9RHOB</name>
<dbReference type="RefSeq" id="WP_123643428.1">
    <property type="nucleotide sequence ID" value="NZ_ML119089.1"/>
</dbReference>
<reference evidence="2 3" key="1">
    <citation type="submission" date="2018-10" db="EMBL/GenBank/DDBJ databases">
        <title>Histidinibacterium lentulum gen. nov., sp. nov., a marine bacterium from the culture broth of Picochlorum sp. 122.</title>
        <authorList>
            <person name="Wang G."/>
        </authorList>
    </citation>
    <scope>NUCLEOTIDE SEQUENCE [LARGE SCALE GENOMIC DNA]</scope>
    <source>
        <strain evidence="2 3">B17</strain>
    </source>
</reference>
<evidence type="ECO:0000313" key="3">
    <source>
        <dbReference type="Proteomes" id="UP000268016"/>
    </source>
</evidence>